<reference evidence="2" key="1">
    <citation type="submission" date="2020-06" db="EMBL/GenBank/DDBJ databases">
        <authorList>
            <consortium name="Plant Systems Biology data submission"/>
        </authorList>
    </citation>
    <scope>NUCLEOTIDE SEQUENCE</scope>
    <source>
        <strain evidence="2">D6</strain>
    </source>
</reference>
<dbReference type="AlphaFoldDB" id="A0A9N8DBV8"/>
<evidence type="ECO:0000313" key="3">
    <source>
        <dbReference type="Proteomes" id="UP001153069"/>
    </source>
</evidence>
<feature type="coiled-coil region" evidence="1">
    <location>
        <begin position="175"/>
        <end position="202"/>
    </location>
</feature>
<dbReference type="Proteomes" id="UP001153069">
    <property type="component" value="Unassembled WGS sequence"/>
</dbReference>
<evidence type="ECO:0000313" key="2">
    <source>
        <dbReference type="EMBL" id="CAB9499854.1"/>
    </source>
</evidence>
<accession>A0A9N8DBV8</accession>
<dbReference type="EMBL" id="CAICTM010000069">
    <property type="protein sequence ID" value="CAB9499854.1"/>
    <property type="molecule type" value="Genomic_DNA"/>
</dbReference>
<proteinExistence type="predicted"/>
<protein>
    <submittedName>
        <fullName evidence="2">Uncharacterized protein</fullName>
    </submittedName>
</protein>
<keyword evidence="3" id="KW-1185">Reference proteome</keyword>
<keyword evidence="1" id="KW-0175">Coiled coil</keyword>
<comment type="caution">
    <text evidence="2">The sequence shown here is derived from an EMBL/GenBank/DDBJ whole genome shotgun (WGS) entry which is preliminary data.</text>
</comment>
<evidence type="ECO:0000256" key="1">
    <source>
        <dbReference type="SAM" id="Coils"/>
    </source>
</evidence>
<organism evidence="2 3">
    <name type="scientific">Seminavis robusta</name>
    <dbReference type="NCBI Taxonomy" id="568900"/>
    <lineage>
        <taxon>Eukaryota</taxon>
        <taxon>Sar</taxon>
        <taxon>Stramenopiles</taxon>
        <taxon>Ochrophyta</taxon>
        <taxon>Bacillariophyta</taxon>
        <taxon>Bacillariophyceae</taxon>
        <taxon>Bacillariophycidae</taxon>
        <taxon>Naviculales</taxon>
        <taxon>Naviculaceae</taxon>
        <taxon>Seminavis</taxon>
    </lineage>
</organism>
<gene>
    <name evidence="2" type="ORF">SEMRO_70_G038980.1</name>
</gene>
<sequence>MQSLSLFSHRSGRLLVLPRGRFAIRSRASSYYPQPPPPLFDLCVRRAYGEALERVRAHPHEARFKHPRNWTALHCCVEHVAPLKLVKAIYEANPQSLTTTDWQGLTPQDAAVDLETKEFLRQQTELHQTAKNDTGNSTTIEEATGAISEQGTSSTGTIYDKANDPMLLGKVLVHANSLSDKISELNETTRALQNEVDALKATLKGMGAK</sequence>
<name>A0A9N8DBV8_9STRA</name>